<evidence type="ECO:0000313" key="3">
    <source>
        <dbReference type="Proteomes" id="UP001420932"/>
    </source>
</evidence>
<name>A0AAP0PMF1_9MAGN</name>
<feature type="region of interest" description="Disordered" evidence="1">
    <location>
        <begin position="40"/>
        <end position="61"/>
    </location>
</feature>
<dbReference type="AlphaFoldDB" id="A0AAP0PMF1"/>
<gene>
    <name evidence="2" type="ORF">Syun_008317</name>
</gene>
<dbReference type="EMBL" id="JBBNAF010000004">
    <property type="protein sequence ID" value="KAK9150008.1"/>
    <property type="molecule type" value="Genomic_DNA"/>
</dbReference>
<evidence type="ECO:0000256" key="1">
    <source>
        <dbReference type="SAM" id="MobiDB-lite"/>
    </source>
</evidence>
<comment type="caution">
    <text evidence="2">The sequence shown here is derived from an EMBL/GenBank/DDBJ whole genome shotgun (WGS) entry which is preliminary data.</text>
</comment>
<protein>
    <submittedName>
        <fullName evidence="2">Uncharacterized protein</fullName>
    </submittedName>
</protein>
<keyword evidence="3" id="KW-1185">Reference proteome</keyword>
<evidence type="ECO:0000313" key="2">
    <source>
        <dbReference type="EMBL" id="KAK9150008.1"/>
    </source>
</evidence>
<sequence>MAETKGKLLGTRGSRQTGRYSLHMVSVILGLKACSSKSTGQLEFREAPDESSFDERQTIIN</sequence>
<organism evidence="2 3">
    <name type="scientific">Stephania yunnanensis</name>
    <dbReference type="NCBI Taxonomy" id="152371"/>
    <lineage>
        <taxon>Eukaryota</taxon>
        <taxon>Viridiplantae</taxon>
        <taxon>Streptophyta</taxon>
        <taxon>Embryophyta</taxon>
        <taxon>Tracheophyta</taxon>
        <taxon>Spermatophyta</taxon>
        <taxon>Magnoliopsida</taxon>
        <taxon>Ranunculales</taxon>
        <taxon>Menispermaceae</taxon>
        <taxon>Menispermoideae</taxon>
        <taxon>Cissampelideae</taxon>
        <taxon>Stephania</taxon>
    </lineage>
</organism>
<proteinExistence type="predicted"/>
<accession>A0AAP0PMF1</accession>
<dbReference type="Proteomes" id="UP001420932">
    <property type="component" value="Unassembled WGS sequence"/>
</dbReference>
<reference evidence="2 3" key="1">
    <citation type="submission" date="2024-01" db="EMBL/GenBank/DDBJ databases">
        <title>Genome assemblies of Stephania.</title>
        <authorList>
            <person name="Yang L."/>
        </authorList>
    </citation>
    <scope>NUCLEOTIDE SEQUENCE [LARGE SCALE GENOMIC DNA]</scope>
    <source>
        <strain evidence="2">YNDBR</strain>
        <tissue evidence="2">Leaf</tissue>
    </source>
</reference>
<feature type="compositionally biased region" description="Basic and acidic residues" evidence="1">
    <location>
        <begin position="43"/>
        <end position="61"/>
    </location>
</feature>